<dbReference type="GO" id="GO:0046872">
    <property type="term" value="F:metal ion binding"/>
    <property type="evidence" value="ECO:0007669"/>
    <property type="project" value="UniProtKB-KW"/>
</dbReference>
<dbReference type="InterPro" id="IPR038062">
    <property type="entry name" value="ScdA-like_N_sf"/>
</dbReference>
<evidence type="ECO:0000313" key="6">
    <source>
        <dbReference type="EMBL" id="OJX60748.1"/>
    </source>
</evidence>
<proteinExistence type="predicted"/>
<evidence type="ECO:0000256" key="4">
    <source>
        <dbReference type="ARBA" id="ARBA00023004"/>
    </source>
</evidence>
<evidence type="ECO:0000313" key="7">
    <source>
        <dbReference type="Proteomes" id="UP000184233"/>
    </source>
</evidence>
<feature type="domain" description="Hemerythrin-like" evidence="5">
    <location>
        <begin position="85"/>
        <end position="221"/>
    </location>
</feature>
<reference evidence="6 7" key="1">
    <citation type="submission" date="2016-09" db="EMBL/GenBank/DDBJ databases">
        <title>Genome-resolved meta-omics ties microbial dynamics to process performance in biotechnology for thiocyanate degradation.</title>
        <authorList>
            <person name="Kantor R.S."/>
            <person name="Huddy R.J."/>
            <person name="Iyer R."/>
            <person name="Thomas B.C."/>
            <person name="Brown C.T."/>
            <person name="Anantharaman K."/>
            <person name="Tringe S."/>
            <person name="Hettich R.L."/>
            <person name="Harrison S.T."/>
            <person name="Banfield J.F."/>
        </authorList>
    </citation>
    <scope>NUCLEOTIDE SEQUENCE [LARGE SCALE GENOMIC DNA]</scope>
    <source>
        <strain evidence="6">59-99</strain>
    </source>
</reference>
<keyword evidence="3" id="KW-0479">Metal-binding</keyword>
<dbReference type="AlphaFoldDB" id="A0A1M3L5B1"/>
<dbReference type="InterPro" id="IPR019903">
    <property type="entry name" value="RIC_family"/>
</dbReference>
<dbReference type="Proteomes" id="UP000184233">
    <property type="component" value="Unassembled WGS sequence"/>
</dbReference>
<sequence length="236" mass="26584">MLSSKDTIAEIIRKSPESIGIFRKLGIDYCCGAGATLDVAARKAGVELDVVEQEFERATAADSFLPPRVHSWEPGFLAEFIEQNHHGYERLTIPTVVTLLDKVISKHGERFPELQAIRIVFADMADALLQHFDDEEKTVFVVARTQYGGQSDDVRAMCDRHEADHLTISRKIDRLRTLTNDFTAPASACTTHKHTYAILAEFIDDLRQHVYLENAVLFPALRNNVSQTPFPRYGVL</sequence>
<evidence type="ECO:0000256" key="3">
    <source>
        <dbReference type="ARBA" id="ARBA00022723"/>
    </source>
</evidence>
<dbReference type="PANTHER" id="PTHR36438">
    <property type="entry name" value="IRON-SULFUR CLUSTER REPAIR PROTEIN YTFE"/>
    <property type="match status" value="1"/>
</dbReference>
<protein>
    <recommendedName>
        <fullName evidence="5">Hemerythrin-like domain-containing protein</fullName>
    </recommendedName>
</protein>
<dbReference type="Gene3D" id="1.10.3910.10">
    <property type="entry name" value="SP0561-like"/>
    <property type="match status" value="1"/>
</dbReference>
<name>A0A1M3L5B1_9BACT</name>
<evidence type="ECO:0000256" key="1">
    <source>
        <dbReference type="ARBA" id="ARBA00004496"/>
    </source>
</evidence>
<dbReference type="Pfam" id="PF04405">
    <property type="entry name" value="ScdA_N"/>
    <property type="match status" value="1"/>
</dbReference>
<dbReference type="GO" id="GO:0005737">
    <property type="term" value="C:cytoplasm"/>
    <property type="evidence" value="ECO:0007669"/>
    <property type="project" value="UniProtKB-SubCell"/>
</dbReference>
<dbReference type="STRING" id="1895771.BGO89_04035"/>
<dbReference type="InterPro" id="IPR012312">
    <property type="entry name" value="Hemerythrin-like"/>
</dbReference>
<dbReference type="EMBL" id="MKVH01000003">
    <property type="protein sequence ID" value="OJX60748.1"/>
    <property type="molecule type" value="Genomic_DNA"/>
</dbReference>
<dbReference type="SUPFAM" id="SSF140683">
    <property type="entry name" value="SP0561-like"/>
    <property type="match status" value="1"/>
</dbReference>
<comment type="subcellular location">
    <subcellularLocation>
        <location evidence="1">Cytoplasm</location>
    </subcellularLocation>
</comment>
<gene>
    <name evidence="6" type="ORF">BGO89_04035</name>
</gene>
<keyword evidence="2" id="KW-0963">Cytoplasm</keyword>
<evidence type="ECO:0000259" key="5">
    <source>
        <dbReference type="Pfam" id="PF01814"/>
    </source>
</evidence>
<comment type="caution">
    <text evidence="6">The sequence shown here is derived from an EMBL/GenBank/DDBJ whole genome shotgun (WGS) entry which is preliminary data.</text>
</comment>
<dbReference type="Gene3D" id="1.20.120.520">
    <property type="entry name" value="nmb1532 protein domain like"/>
    <property type="match status" value="1"/>
</dbReference>
<dbReference type="PANTHER" id="PTHR36438:SF1">
    <property type="entry name" value="IRON-SULFUR CLUSTER REPAIR PROTEIN YTFE"/>
    <property type="match status" value="1"/>
</dbReference>
<organism evidence="6 7">
    <name type="scientific">Candidatus Kapaibacterium thiocyanatum</name>
    <dbReference type="NCBI Taxonomy" id="1895771"/>
    <lineage>
        <taxon>Bacteria</taxon>
        <taxon>Pseudomonadati</taxon>
        <taxon>Candidatus Kapaibacteriota</taxon>
        <taxon>Candidatus Kapaibacteriia</taxon>
        <taxon>Candidatus Kapaibacteriales</taxon>
        <taxon>Candidatus Kapaibacteriaceae</taxon>
        <taxon>Candidatus Kapaibacterium</taxon>
    </lineage>
</organism>
<keyword evidence="4" id="KW-0408">Iron</keyword>
<accession>A0A1M3L5B1</accession>
<evidence type="ECO:0000256" key="2">
    <source>
        <dbReference type="ARBA" id="ARBA00022490"/>
    </source>
</evidence>
<dbReference type="Pfam" id="PF01814">
    <property type="entry name" value="Hemerythrin"/>
    <property type="match status" value="1"/>
</dbReference>